<dbReference type="PROSITE" id="PS01063">
    <property type="entry name" value="SIGMA70_ECF"/>
    <property type="match status" value="1"/>
</dbReference>
<feature type="domain" description="RNA polymerase sigma-70 region 2" evidence="8">
    <location>
        <begin position="25"/>
        <end position="86"/>
    </location>
</feature>
<keyword evidence="4 6" id="KW-0238">DNA-binding</keyword>
<evidence type="ECO:0000256" key="5">
    <source>
        <dbReference type="ARBA" id="ARBA00023163"/>
    </source>
</evidence>
<evidence type="ECO:0000313" key="10">
    <source>
        <dbReference type="EMBL" id="SKA27467.1"/>
    </source>
</evidence>
<evidence type="ECO:0000256" key="7">
    <source>
        <dbReference type="SAM" id="MobiDB-lite"/>
    </source>
</evidence>
<evidence type="ECO:0000256" key="1">
    <source>
        <dbReference type="ARBA" id="ARBA00010641"/>
    </source>
</evidence>
<organism evidence="10 11">
    <name type="scientific">Enhydrobacter aerosaccus</name>
    <dbReference type="NCBI Taxonomy" id="225324"/>
    <lineage>
        <taxon>Bacteria</taxon>
        <taxon>Pseudomonadati</taxon>
        <taxon>Pseudomonadota</taxon>
        <taxon>Alphaproteobacteria</taxon>
        <taxon>Hyphomicrobiales</taxon>
        <taxon>Enhydrobacter</taxon>
    </lineage>
</organism>
<dbReference type="EMBL" id="FUWJ01000008">
    <property type="protein sequence ID" value="SKA27467.1"/>
    <property type="molecule type" value="Genomic_DNA"/>
</dbReference>
<dbReference type="Pfam" id="PF04542">
    <property type="entry name" value="Sigma70_r2"/>
    <property type="match status" value="1"/>
</dbReference>
<dbReference type="InterPro" id="IPR013324">
    <property type="entry name" value="RNA_pol_sigma_r3/r4-like"/>
</dbReference>
<feature type="domain" description="RNA polymerase sigma factor 70 region 4 type 2" evidence="9">
    <location>
        <begin position="117"/>
        <end position="167"/>
    </location>
</feature>
<dbReference type="GO" id="GO:0003677">
    <property type="term" value="F:DNA binding"/>
    <property type="evidence" value="ECO:0007669"/>
    <property type="project" value="UniProtKB-KW"/>
</dbReference>
<protein>
    <recommendedName>
        <fullName evidence="6">RNA polymerase sigma factor</fullName>
    </recommendedName>
</protein>
<dbReference type="InterPro" id="IPR014284">
    <property type="entry name" value="RNA_pol_sigma-70_dom"/>
</dbReference>
<dbReference type="NCBIfam" id="TIGR02937">
    <property type="entry name" value="sigma70-ECF"/>
    <property type="match status" value="1"/>
</dbReference>
<dbReference type="InterPro" id="IPR039425">
    <property type="entry name" value="RNA_pol_sigma-70-like"/>
</dbReference>
<reference evidence="11" key="1">
    <citation type="submission" date="2017-02" db="EMBL/GenBank/DDBJ databases">
        <authorList>
            <person name="Varghese N."/>
            <person name="Submissions S."/>
        </authorList>
    </citation>
    <scope>NUCLEOTIDE SEQUENCE [LARGE SCALE GENOMIC DNA]</scope>
    <source>
        <strain evidence="11">ATCC 27094</strain>
    </source>
</reference>
<dbReference type="GO" id="GO:0006352">
    <property type="term" value="P:DNA-templated transcription initiation"/>
    <property type="evidence" value="ECO:0007669"/>
    <property type="project" value="InterPro"/>
</dbReference>
<dbReference type="Gene3D" id="1.10.10.10">
    <property type="entry name" value="Winged helix-like DNA-binding domain superfamily/Winged helix DNA-binding domain"/>
    <property type="match status" value="1"/>
</dbReference>
<keyword evidence="2 6" id="KW-0805">Transcription regulation</keyword>
<proteinExistence type="inferred from homology"/>
<dbReference type="OrthoDB" id="9803470at2"/>
<dbReference type="STRING" id="225324.SAMN02745126_04653"/>
<dbReference type="InterPro" id="IPR000838">
    <property type="entry name" value="RNA_pol_sigma70_ECF_CS"/>
</dbReference>
<gene>
    <name evidence="10" type="ORF">SAMN02745126_04653</name>
</gene>
<evidence type="ECO:0000259" key="9">
    <source>
        <dbReference type="Pfam" id="PF08281"/>
    </source>
</evidence>
<dbReference type="Pfam" id="PF08281">
    <property type="entry name" value="Sigma70_r4_2"/>
    <property type="match status" value="1"/>
</dbReference>
<evidence type="ECO:0000259" key="8">
    <source>
        <dbReference type="Pfam" id="PF04542"/>
    </source>
</evidence>
<evidence type="ECO:0000313" key="11">
    <source>
        <dbReference type="Proteomes" id="UP000190092"/>
    </source>
</evidence>
<keyword evidence="3 6" id="KW-0731">Sigma factor</keyword>
<dbReference type="CDD" id="cd06171">
    <property type="entry name" value="Sigma70_r4"/>
    <property type="match status" value="1"/>
</dbReference>
<dbReference type="InterPro" id="IPR013325">
    <property type="entry name" value="RNA_pol_sigma_r2"/>
</dbReference>
<dbReference type="AlphaFoldDB" id="A0A1T4SH04"/>
<dbReference type="SUPFAM" id="SSF88659">
    <property type="entry name" value="Sigma3 and sigma4 domains of RNA polymerase sigma factors"/>
    <property type="match status" value="1"/>
</dbReference>
<evidence type="ECO:0000256" key="2">
    <source>
        <dbReference type="ARBA" id="ARBA00023015"/>
    </source>
</evidence>
<dbReference type="GO" id="GO:0016987">
    <property type="term" value="F:sigma factor activity"/>
    <property type="evidence" value="ECO:0007669"/>
    <property type="project" value="UniProtKB-KW"/>
</dbReference>
<dbReference type="PANTHER" id="PTHR43133">
    <property type="entry name" value="RNA POLYMERASE ECF-TYPE SIGMA FACTO"/>
    <property type="match status" value="1"/>
</dbReference>
<evidence type="ECO:0000256" key="3">
    <source>
        <dbReference type="ARBA" id="ARBA00023082"/>
    </source>
</evidence>
<accession>A0A1T4SH04</accession>
<keyword evidence="11" id="KW-1185">Reference proteome</keyword>
<evidence type="ECO:0000256" key="6">
    <source>
        <dbReference type="RuleBase" id="RU000716"/>
    </source>
</evidence>
<dbReference type="SUPFAM" id="SSF88946">
    <property type="entry name" value="Sigma2 domain of RNA polymerase sigma factors"/>
    <property type="match status" value="1"/>
</dbReference>
<comment type="similarity">
    <text evidence="1 6">Belongs to the sigma-70 factor family. ECF subfamily.</text>
</comment>
<keyword evidence="5 6" id="KW-0804">Transcription</keyword>
<dbReference type="Gene3D" id="1.10.1740.10">
    <property type="match status" value="1"/>
</dbReference>
<feature type="region of interest" description="Disordered" evidence="7">
    <location>
        <begin position="84"/>
        <end position="106"/>
    </location>
</feature>
<dbReference type="Proteomes" id="UP000190092">
    <property type="component" value="Unassembled WGS sequence"/>
</dbReference>
<name>A0A1T4SH04_9HYPH</name>
<evidence type="ECO:0000256" key="4">
    <source>
        <dbReference type="ARBA" id="ARBA00023125"/>
    </source>
</evidence>
<dbReference type="InterPro" id="IPR013249">
    <property type="entry name" value="RNA_pol_sigma70_r4_t2"/>
</dbReference>
<dbReference type="PANTHER" id="PTHR43133:SF25">
    <property type="entry name" value="RNA POLYMERASE SIGMA FACTOR RFAY-RELATED"/>
    <property type="match status" value="1"/>
</dbReference>
<dbReference type="InterPro" id="IPR036388">
    <property type="entry name" value="WH-like_DNA-bd_sf"/>
</dbReference>
<sequence>MAIMSEAPKPDSGMVERFRSVMLPHLDAAYGFARWLTRDPVLAQDVAQEAMVRALRYFHAFRGEEARPWLLRIVRNTWHDARMKQRADQPLEAAEEQPTEGPDPEQSAMIEDRRRHVAAALAALPAESREVLVLREIEDLSYKEIATVLDMPIGTVMSRLARAREKLAGDLRVRLGRRTNGLRDL</sequence>
<dbReference type="InterPro" id="IPR007627">
    <property type="entry name" value="RNA_pol_sigma70_r2"/>
</dbReference>